<evidence type="ECO:0000313" key="3">
    <source>
        <dbReference type="EMBL" id="KDR68356.1"/>
    </source>
</evidence>
<evidence type="ECO:0000259" key="2">
    <source>
        <dbReference type="PROSITE" id="PS50020"/>
    </source>
</evidence>
<feature type="region of interest" description="Disordered" evidence="1">
    <location>
        <begin position="177"/>
        <end position="833"/>
    </location>
</feature>
<keyword evidence="4" id="KW-1185">Reference proteome</keyword>
<feature type="compositionally biased region" description="Basic and acidic residues" evidence="1">
    <location>
        <begin position="362"/>
        <end position="377"/>
    </location>
</feature>
<dbReference type="InterPro" id="IPR001202">
    <property type="entry name" value="WW_dom"/>
</dbReference>
<feature type="compositionally biased region" description="Basic and acidic residues" evidence="1">
    <location>
        <begin position="204"/>
        <end position="215"/>
    </location>
</feature>
<feature type="compositionally biased region" description="Basic and acidic residues" evidence="1">
    <location>
        <begin position="58"/>
        <end position="67"/>
    </location>
</feature>
<feature type="compositionally biased region" description="Acidic residues" evidence="1">
    <location>
        <begin position="1"/>
        <end position="17"/>
    </location>
</feature>
<evidence type="ECO:0000313" key="4">
    <source>
        <dbReference type="Proteomes" id="UP000027222"/>
    </source>
</evidence>
<feature type="compositionally biased region" description="Basic and acidic residues" evidence="1">
    <location>
        <begin position="223"/>
        <end position="232"/>
    </location>
</feature>
<name>A0A067SBV6_GALM3</name>
<feature type="compositionally biased region" description="Basic and acidic residues" evidence="1">
    <location>
        <begin position="737"/>
        <end position="751"/>
    </location>
</feature>
<dbReference type="Gene3D" id="2.20.70.10">
    <property type="match status" value="1"/>
</dbReference>
<dbReference type="Pfam" id="PF00397">
    <property type="entry name" value="WW"/>
    <property type="match status" value="1"/>
</dbReference>
<gene>
    <name evidence="3" type="ORF">GALMADRAFT_1040906</name>
</gene>
<feature type="compositionally biased region" description="Polar residues" evidence="1">
    <location>
        <begin position="113"/>
        <end position="124"/>
    </location>
</feature>
<dbReference type="OrthoDB" id="548295at2759"/>
<feature type="compositionally biased region" description="Basic and acidic residues" evidence="1">
    <location>
        <begin position="274"/>
        <end position="311"/>
    </location>
</feature>
<feature type="region of interest" description="Disordered" evidence="1">
    <location>
        <begin position="1"/>
        <end position="149"/>
    </location>
</feature>
<feature type="compositionally biased region" description="Basic and acidic residues" evidence="1">
    <location>
        <begin position="448"/>
        <end position="488"/>
    </location>
</feature>
<feature type="compositionally biased region" description="Basic and acidic residues" evidence="1">
    <location>
        <begin position="802"/>
        <end position="825"/>
    </location>
</feature>
<sequence length="833" mass="94613">MEEDAELLDWGHEEDENQGAFRRASSGQNGRRDYTDVDDVEDTVSLGEDEDDQGYFYQREDAIRSAKDTGIALEVPERPRSPRRREDALGANDQQSTQYSFAEGEGVDRSAAETPTRSTDSPPSQRAAANHSSPQRSNHNGARLTHALPAKPVTVPAAYLPLPHPSVVEAVGMASISPGRTTGRDTKKLNGAPGSSPAGADLPQHWEQRFSRKDGNPYYYNRETFESTRDHPVSSIPSTSSFGETQTRRRSVSSGKIHMTPLDSNTYHSQASRSNRERPHPQPDTDTEDANKGLDLDPDGHLSYKDRHYRPGGDISSASVEIRPVEHIESLSSRLPSKSRYERSPSPPSRRRRARSNSPPPDTRESQIRLRDRDNHSSRGNGRPARDKNVYTDPNSDILRDNELAPPEPDRHWKASQRMPPTDFSNDERSSRRPPHRPIDEDVQMFDQRNHSDNRNRPNLKRRESSREPRDRGREPPRPADRRERPDDQQSFISTPRYRSPRPRERDPGREYGPPQEPAAYSGSAPTNRRDRDRPSRAELPSNGSSASVNRPARETANPRPRDYDNVQPSNYEQSRRDRRDDRDHHRDPGQDDSHLPRRPDGYPPVETNRPSNERPSNERPKRFQNDYEQPRPDESSQRRRPPLPPQAKTFLSSSTSGPVYRDPPPHHTQQDWPNKDAEPKWPKRGPNSSRDEEPPRHQDRGQNDYTVPQLPPRIDTRMDVAYNGEPKSSVYTSPYEKPRNLDTPRGEHLEPSGGPRSGRPRESPNSARPVSPNVPSQRNENPRYERGPPAGLPPPPPAANFDDRRAQENRSEPRSGWRDSRQGAEARISNST</sequence>
<accession>A0A067SBV6</accession>
<feature type="compositionally biased region" description="Acidic residues" evidence="1">
    <location>
        <begin position="36"/>
        <end position="53"/>
    </location>
</feature>
<reference evidence="4" key="1">
    <citation type="journal article" date="2014" name="Proc. Natl. Acad. Sci. U.S.A.">
        <title>Extensive sampling of basidiomycete genomes demonstrates inadequacy of the white-rot/brown-rot paradigm for wood decay fungi.</title>
        <authorList>
            <person name="Riley R."/>
            <person name="Salamov A.A."/>
            <person name="Brown D.W."/>
            <person name="Nagy L.G."/>
            <person name="Floudas D."/>
            <person name="Held B.W."/>
            <person name="Levasseur A."/>
            <person name="Lombard V."/>
            <person name="Morin E."/>
            <person name="Otillar R."/>
            <person name="Lindquist E.A."/>
            <person name="Sun H."/>
            <person name="LaButti K.M."/>
            <person name="Schmutz J."/>
            <person name="Jabbour D."/>
            <person name="Luo H."/>
            <person name="Baker S.E."/>
            <person name="Pisabarro A.G."/>
            <person name="Walton J.D."/>
            <person name="Blanchette R.A."/>
            <person name="Henrissat B."/>
            <person name="Martin F."/>
            <person name="Cullen D."/>
            <person name="Hibbett D.S."/>
            <person name="Grigoriev I.V."/>
        </authorList>
    </citation>
    <scope>NUCLEOTIDE SEQUENCE [LARGE SCALE GENOMIC DNA]</scope>
    <source>
        <strain evidence="4">CBS 339.88</strain>
    </source>
</reference>
<feature type="compositionally biased region" description="Basic and acidic residues" evidence="1">
    <location>
        <begin position="75"/>
        <end position="88"/>
    </location>
</feature>
<feature type="compositionally biased region" description="Basic and acidic residues" evidence="1">
    <location>
        <begin position="528"/>
        <end position="537"/>
    </location>
</feature>
<dbReference type="SMART" id="SM00456">
    <property type="entry name" value="WW"/>
    <property type="match status" value="1"/>
</dbReference>
<dbReference type="PROSITE" id="PS50020">
    <property type="entry name" value="WW_DOMAIN_2"/>
    <property type="match status" value="1"/>
</dbReference>
<dbReference type="EMBL" id="KL142408">
    <property type="protein sequence ID" value="KDR68356.1"/>
    <property type="molecule type" value="Genomic_DNA"/>
</dbReference>
<dbReference type="InterPro" id="IPR036020">
    <property type="entry name" value="WW_dom_sf"/>
</dbReference>
<dbReference type="STRING" id="685588.A0A067SBV6"/>
<dbReference type="AlphaFoldDB" id="A0A067SBV6"/>
<dbReference type="SUPFAM" id="SSF51045">
    <property type="entry name" value="WW domain"/>
    <property type="match status" value="1"/>
</dbReference>
<feature type="compositionally biased region" description="Basic and acidic residues" evidence="1">
    <location>
        <begin position="398"/>
        <end position="413"/>
    </location>
</feature>
<dbReference type="CDD" id="cd00201">
    <property type="entry name" value="WW"/>
    <property type="match status" value="1"/>
</dbReference>
<feature type="compositionally biased region" description="Basic and acidic residues" evidence="1">
    <location>
        <begin position="664"/>
        <end position="682"/>
    </location>
</feature>
<protein>
    <recommendedName>
        <fullName evidence="2">WW domain-containing protein</fullName>
    </recommendedName>
</protein>
<feature type="compositionally biased region" description="Polar residues" evidence="1">
    <location>
        <begin position="130"/>
        <end position="140"/>
    </location>
</feature>
<proteinExistence type="predicted"/>
<feature type="compositionally biased region" description="Basic and acidic residues" evidence="1">
    <location>
        <begin position="574"/>
        <end position="601"/>
    </location>
</feature>
<dbReference type="HOGENOM" id="CLU_340668_0_0_1"/>
<feature type="compositionally biased region" description="Polar residues" evidence="1">
    <location>
        <begin position="235"/>
        <end position="245"/>
    </location>
</feature>
<organism evidence="3 4">
    <name type="scientific">Galerina marginata (strain CBS 339.88)</name>
    <dbReference type="NCBI Taxonomy" id="685588"/>
    <lineage>
        <taxon>Eukaryota</taxon>
        <taxon>Fungi</taxon>
        <taxon>Dikarya</taxon>
        <taxon>Basidiomycota</taxon>
        <taxon>Agaricomycotina</taxon>
        <taxon>Agaricomycetes</taxon>
        <taxon>Agaricomycetidae</taxon>
        <taxon>Agaricales</taxon>
        <taxon>Agaricineae</taxon>
        <taxon>Strophariaceae</taxon>
        <taxon>Galerina</taxon>
    </lineage>
</organism>
<evidence type="ECO:0000256" key="1">
    <source>
        <dbReference type="SAM" id="MobiDB-lite"/>
    </source>
</evidence>
<feature type="compositionally biased region" description="Basic and acidic residues" evidence="1">
    <location>
        <begin position="690"/>
        <end position="703"/>
    </location>
</feature>
<feature type="compositionally biased region" description="Polar residues" evidence="1">
    <location>
        <begin position="764"/>
        <end position="780"/>
    </location>
</feature>
<feature type="compositionally biased region" description="Polar residues" evidence="1">
    <location>
        <begin position="262"/>
        <end position="273"/>
    </location>
</feature>
<dbReference type="Proteomes" id="UP000027222">
    <property type="component" value="Unassembled WGS sequence"/>
</dbReference>
<feature type="compositionally biased region" description="Basic and acidic residues" evidence="1">
    <location>
        <begin position="612"/>
        <end position="638"/>
    </location>
</feature>
<feature type="domain" description="WW" evidence="2">
    <location>
        <begin position="200"/>
        <end position="234"/>
    </location>
</feature>